<name>A0AAE1AIN6_9GAST</name>
<dbReference type="Proteomes" id="UP001283361">
    <property type="component" value="Unassembled WGS sequence"/>
</dbReference>
<feature type="compositionally biased region" description="Pro residues" evidence="1">
    <location>
        <begin position="1"/>
        <end position="12"/>
    </location>
</feature>
<dbReference type="EMBL" id="JAWDGP010001755">
    <property type="protein sequence ID" value="KAK3788529.1"/>
    <property type="molecule type" value="Genomic_DNA"/>
</dbReference>
<gene>
    <name evidence="2" type="ORF">RRG08_030230</name>
</gene>
<sequence>MPAPASPNPLPLRPQAAAAASSPPTNPAEERLSSNPHLIDYVGLDRQDVYCSLRKIIKKNIYYCSS</sequence>
<accession>A0AAE1AIN6</accession>
<evidence type="ECO:0000313" key="2">
    <source>
        <dbReference type="EMBL" id="KAK3788529.1"/>
    </source>
</evidence>
<feature type="region of interest" description="Disordered" evidence="1">
    <location>
        <begin position="1"/>
        <end position="33"/>
    </location>
</feature>
<organism evidence="2 3">
    <name type="scientific">Elysia crispata</name>
    <name type="common">lettuce slug</name>
    <dbReference type="NCBI Taxonomy" id="231223"/>
    <lineage>
        <taxon>Eukaryota</taxon>
        <taxon>Metazoa</taxon>
        <taxon>Spiralia</taxon>
        <taxon>Lophotrochozoa</taxon>
        <taxon>Mollusca</taxon>
        <taxon>Gastropoda</taxon>
        <taxon>Heterobranchia</taxon>
        <taxon>Euthyneura</taxon>
        <taxon>Panpulmonata</taxon>
        <taxon>Sacoglossa</taxon>
        <taxon>Placobranchoidea</taxon>
        <taxon>Plakobranchidae</taxon>
        <taxon>Elysia</taxon>
    </lineage>
</organism>
<dbReference type="AlphaFoldDB" id="A0AAE1AIN6"/>
<evidence type="ECO:0000313" key="3">
    <source>
        <dbReference type="Proteomes" id="UP001283361"/>
    </source>
</evidence>
<feature type="compositionally biased region" description="Low complexity" evidence="1">
    <location>
        <begin position="13"/>
        <end position="23"/>
    </location>
</feature>
<keyword evidence="3" id="KW-1185">Reference proteome</keyword>
<comment type="caution">
    <text evidence="2">The sequence shown here is derived from an EMBL/GenBank/DDBJ whole genome shotgun (WGS) entry which is preliminary data.</text>
</comment>
<protein>
    <submittedName>
        <fullName evidence="2">Uncharacterized protein</fullName>
    </submittedName>
</protein>
<proteinExistence type="predicted"/>
<evidence type="ECO:0000256" key="1">
    <source>
        <dbReference type="SAM" id="MobiDB-lite"/>
    </source>
</evidence>
<reference evidence="2" key="1">
    <citation type="journal article" date="2023" name="G3 (Bethesda)">
        <title>A reference genome for the long-term kleptoplast-retaining sea slug Elysia crispata morphotype clarki.</title>
        <authorList>
            <person name="Eastman K.E."/>
            <person name="Pendleton A.L."/>
            <person name="Shaikh M.A."/>
            <person name="Suttiyut T."/>
            <person name="Ogas R."/>
            <person name="Tomko P."/>
            <person name="Gavelis G."/>
            <person name="Widhalm J.R."/>
            <person name="Wisecaver J.H."/>
        </authorList>
    </citation>
    <scope>NUCLEOTIDE SEQUENCE</scope>
    <source>
        <strain evidence="2">ECLA1</strain>
    </source>
</reference>